<dbReference type="AlphaFoldDB" id="A0A9N7UY52"/>
<dbReference type="Proteomes" id="UP001153269">
    <property type="component" value="Unassembled WGS sequence"/>
</dbReference>
<dbReference type="EMBL" id="CADEAL010002247">
    <property type="protein sequence ID" value="CAB1439195.1"/>
    <property type="molecule type" value="Genomic_DNA"/>
</dbReference>
<reference evidence="2" key="1">
    <citation type="submission" date="2020-03" db="EMBL/GenBank/DDBJ databases">
        <authorList>
            <person name="Weist P."/>
        </authorList>
    </citation>
    <scope>NUCLEOTIDE SEQUENCE</scope>
</reference>
<keyword evidence="3" id="KW-1185">Reference proteome</keyword>
<protein>
    <submittedName>
        <fullName evidence="2">Uncharacterized protein</fullName>
    </submittedName>
</protein>
<name>A0A9N7UY52_PLEPL</name>
<organism evidence="2 3">
    <name type="scientific">Pleuronectes platessa</name>
    <name type="common">European plaice</name>
    <dbReference type="NCBI Taxonomy" id="8262"/>
    <lineage>
        <taxon>Eukaryota</taxon>
        <taxon>Metazoa</taxon>
        <taxon>Chordata</taxon>
        <taxon>Craniata</taxon>
        <taxon>Vertebrata</taxon>
        <taxon>Euteleostomi</taxon>
        <taxon>Actinopterygii</taxon>
        <taxon>Neopterygii</taxon>
        <taxon>Teleostei</taxon>
        <taxon>Neoteleostei</taxon>
        <taxon>Acanthomorphata</taxon>
        <taxon>Carangaria</taxon>
        <taxon>Pleuronectiformes</taxon>
        <taxon>Pleuronectoidei</taxon>
        <taxon>Pleuronectidae</taxon>
        <taxon>Pleuronectes</taxon>
    </lineage>
</organism>
<proteinExistence type="predicted"/>
<evidence type="ECO:0000313" key="3">
    <source>
        <dbReference type="Proteomes" id="UP001153269"/>
    </source>
</evidence>
<keyword evidence="1" id="KW-1133">Transmembrane helix</keyword>
<keyword evidence="1" id="KW-0472">Membrane</keyword>
<gene>
    <name evidence="2" type="ORF">PLEPLA_LOCUS27017</name>
</gene>
<accession>A0A9N7UY52</accession>
<evidence type="ECO:0000313" key="2">
    <source>
        <dbReference type="EMBL" id="CAB1439195.1"/>
    </source>
</evidence>
<sequence>MASTCTRPRCGDDLTPTSSELDFSTCWGWFVLLDPSTGTSVPSRNDWRCALFSYMDAVVLLFPILSPLSTALLICFWFAGRLSVSQDPCSH</sequence>
<feature type="transmembrane region" description="Helical" evidence="1">
    <location>
        <begin position="57"/>
        <end position="79"/>
    </location>
</feature>
<keyword evidence="1" id="KW-0812">Transmembrane</keyword>
<comment type="caution">
    <text evidence="2">The sequence shown here is derived from an EMBL/GenBank/DDBJ whole genome shotgun (WGS) entry which is preliminary data.</text>
</comment>
<evidence type="ECO:0000256" key="1">
    <source>
        <dbReference type="SAM" id="Phobius"/>
    </source>
</evidence>